<evidence type="ECO:0000313" key="4">
    <source>
        <dbReference type="EMBL" id="NKZ01269.1"/>
    </source>
</evidence>
<dbReference type="PANTHER" id="PTHR35526">
    <property type="entry name" value="ANTI-SIGMA-F FACTOR RSBW-RELATED"/>
    <property type="match status" value="1"/>
</dbReference>
<dbReference type="InterPro" id="IPR050267">
    <property type="entry name" value="Anti-sigma-factor_SerPK"/>
</dbReference>
<keyword evidence="1" id="KW-0418">Kinase</keyword>
<dbReference type="InterPro" id="IPR003594">
    <property type="entry name" value="HATPase_dom"/>
</dbReference>
<gene>
    <name evidence="4" type="ORF">HGB44_26880</name>
</gene>
<evidence type="ECO:0000259" key="3">
    <source>
        <dbReference type="Pfam" id="PF13581"/>
    </source>
</evidence>
<dbReference type="Pfam" id="PF13581">
    <property type="entry name" value="HATPase_c_2"/>
    <property type="match status" value="1"/>
</dbReference>
<keyword evidence="4" id="KW-0067">ATP-binding</keyword>
<dbReference type="GO" id="GO:0005524">
    <property type="term" value="F:ATP binding"/>
    <property type="evidence" value="ECO:0007669"/>
    <property type="project" value="UniProtKB-KW"/>
</dbReference>
<feature type="domain" description="Histidine kinase/HSP90-like ATPase" evidence="3">
    <location>
        <begin position="18"/>
        <end position="120"/>
    </location>
</feature>
<evidence type="ECO:0000256" key="1">
    <source>
        <dbReference type="ARBA" id="ARBA00022527"/>
    </source>
</evidence>
<keyword evidence="1" id="KW-0808">Transferase</keyword>
<organism evidence="4 5">
    <name type="scientific">Nocardiopsis alborubida</name>
    <dbReference type="NCBI Taxonomy" id="146802"/>
    <lineage>
        <taxon>Bacteria</taxon>
        <taxon>Bacillati</taxon>
        <taxon>Actinomycetota</taxon>
        <taxon>Actinomycetes</taxon>
        <taxon>Streptosporangiales</taxon>
        <taxon>Nocardiopsidaceae</taxon>
        <taxon>Nocardiopsis</taxon>
    </lineage>
</organism>
<protein>
    <submittedName>
        <fullName evidence="4">ATP-binding protein</fullName>
    </submittedName>
</protein>
<keyword evidence="1" id="KW-0723">Serine/threonine-protein kinase</keyword>
<dbReference type="PANTHER" id="PTHR35526:SF3">
    <property type="entry name" value="ANTI-SIGMA-F FACTOR RSBW"/>
    <property type="match status" value="1"/>
</dbReference>
<dbReference type="Gene3D" id="3.30.565.10">
    <property type="entry name" value="Histidine kinase-like ATPase, C-terminal domain"/>
    <property type="match status" value="1"/>
</dbReference>
<reference evidence="4 5" key="1">
    <citation type="submission" date="2020-04" db="EMBL/GenBank/DDBJ databases">
        <title>MicrobeNet Type strains.</title>
        <authorList>
            <person name="Nicholson A.C."/>
        </authorList>
    </citation>
    <scope>NUCLEOTIDE SEQUENCE [LARGE SCALE GENOMIC DNA]</scope>
    <source>
        <strain evidence="4 5">ATCC 23612</strain>
    </source>
</reference>
<dbReference type="GO" id="GO:0004674">
    <property type="term" value="F:protein serine/threonine kinase activity"/>
    <property type="evidence" value="ECO:0007669"/>
    <property type="project" value="UniProtKB-KW"/>
</dbReference>
<sequence>MPRLGGAHRRHAARFGHTPPQVREARRWARTVTGLSQEEADVIELVLSELVTNALRHTASGQNGHFTVTIAYLDTDVIRLAVEDAGPRHGAVPSIPRVRPMDPGLENGRGLALVERLSRRWGFLGVQGTPLTVWAAISRSALR</sequence>
<evidence type="ECO:0000256" key="2">
    <source>
        <dbReference type="SAM" id="MobiDB-lite"/>
    </source>
</evidence>
<name>A0A7X6MGN9_9ACTN</name>
<dbReference type="EMBL" id="JAAXPG010000034">
    <property type="protein sequence ID" value="NKZ01269.1"/>
    <property type="molecule type" value="Genomic_DNA"/>
</dbReference>
<proteinExistence type="predicted"/>
<feature type="compositionally biased region" description="Basic residues" evidence="2">
    <location>
        <begin position="1"/>
        <end position="14"/>
    </location>
</feature>
<evidence type="ECO:0000313" key="5">
    <source>
        <dbReference type="Proteomes" id="UP000553209"/>
    </source>
</evidence>
<dbReference type="AlphaFoldDB" id="A0A7X6MGN9"/>
<dbReference type="Proteomes" id="UP000553209">
    <property type="component" value="Unassembled WGS sequence"/>
</dbReference>
<feature type="region of interest" description="Disordered" evidence="2">
    <location>
        <begin position="1"/>
        <end position="21"/>
    </location>
</feature>
<keyword evidence="4" id="KW-0547">Nucleotide-binding</keyword>
<keyword evidence="5" id="KW-1185">Reference proteome</keyword>
<accession>A0A7X6MGN9</accession>
<dbReference type="CDD" id="cd16936">
    <property type="entry name" value="HATPase_RsbW-like"/>
    <property type="match status" value="1"/>
</dbReference>
<dbReference type="InterPro" id="IPR036890">
    <property type="entry name" value="HATPase_C_sf"/>
</dbReference>
<comment type="caution">
    <text evidence="4">The sequence shown here is derived from an EMBL/GenBank/DDBJ whole genome shotgun (WGS) entry which is preliminary data.</text>
</comment>
<dbReference type="SUPFAM" id="SSF55874">
    <property type="entry name" value="ATPase domain of HSP90 chaperone/DNA topoisomerase II/histidine kinase"/>
    <property type="match status" value="1"/>
</dbReference>